<keyword evidence="3" id="KW-0689">Ribosomal protein</keyword>
<gene>
    <name evidence="7" type="ORF">DLAC_01651</name>
</gene>
<evidence type="ECO:0000256" key="5">
    <source>
        <dbReference type="ARBA" id="ARBA00023274"/>
    </source>
</evidence>
<name>A0A152A5Z7_TIELA</name>
<dbReference type="GO" id="GO:0032543">
    <property type="term" value="P:mitochondrial translation"/>
    <property type="evidence" value="ECO:0007669"/>
    <property type="project" value="TreeGrafter"/>
</dbReference>
<dbReference type="FunCoup" id="A0A152A5Z7">
    <property type="interactions" value="11"/>
</dbReference>
<organism evidence="7 8">
    <name type="scientific">Tieghemostelium lacteum</name>
    <name type="common">Slime mold</name>
    <name type="synonym">Dictyostelium lacteum</name>
    <dbReference type="NCBI Taxonomy" id="361077"/>
    <lineage>
        <taxon>Eukaryota</taxon>
        <taxon>Amoebozoa</taxon>
        <taxon>Evosea</taxon>
        <taxon>Eumycetozoa</taxon>
        <taxon>Dictyostelia</taxon>
        <taxon>Dictyosteliales</taxon>
        <taxon>Raperosteliaceae</taxon>
        <taxon>Tieghemostelium</taxon>
    </lineage>
</organism>
<dbReference type="InterPro" id="IPR001854">
    <property type="entry name" value="Ribosomal_uL29"/>
</dbReference>
<dbReference type="Proteomes" id="UP000076078">
    <property type="component" value="Unassembled WGS sequence"/>
</dbReference>
<protein>
    <recommendedName>
        <fullName evidence="6">Large ribosomal subunit protein uL29m</fullName>
    </recommendedName>
</protein>
<reference evidence="7 8" key="1">
    <citation type="submission" date="2015-12" db="EMBL/GenBank/DDBJ databases">
        <title>Dictyostelia acquired genes for synthesis and detection of signals that induce cell-type specialization by lateral gene transfer from prokaryotes.</title>
        <authorList>
            <person name="Gloeckner G."/>
            <person name="Schaap P."/>
        </authorList>
    </citation>
    <scope>NUCLEOTIDE SEQUENCE [LARGE SCALE GENOMIC DNA]</scope>
    <source>
        <strain evidence="7 8">TK</strain>
    </source>
</reference>
<keyword evidence="5" id="KW-0687">Ribonucleoprotein</keyword>
<accession>A0A152A5Z7</accession>
<proteinExistence type="inferred from homology"/>
<dbReference type="PANTHER" id="PTHR21183">
    <property type="entry name" value="RIBOSOMAL PROTEIN L47, MITOCHONDRIAL-RELATED"/>
    <property type="match status" value="1"/>
</dbReference>
<dbReference type="OMA" id="YILANCD"/>
<evidence type="ECO:0000256" key="1">
    <source>
        <dbReference type="ARBA" id="ARBA00004173"/>
    </source>
</evidence>
<dbReference type="Pfam" id="PF06984">
    <property type="entry name" value="MRP-L47"/>
    <property type="match status" value="1"/>
</dbReference>
<dbReference type="CDD" id="cd00427">
    <property type="entry name" value="Ribosomal_L29_HIP"/>
    <property type="match status" value="1"/>
</dbReference>
<evidence type="ECO:0000256" key="2">
    <source>
        <dbReference type="ARBA" id="ARBA00009254"/>
    </source>
</evidence>
<evidence type="ECO:0000256" key="6">
    <source>
        <dbReference type="ARBA" id="ARBA00035289"/>
    </source>
</evidence>
<dbReference type="SUPFAM" id="SSF46561">
    <property type="entry name" value="Ribosomal protein L29 (L29p)"/>
    <property type="match status" value="1"/>
</dbReference>
<dbReference type="InterPro" id="IPR010729">
    <property type="entry name" value="Ribosomal_uL29_mit"/>
</dbReference>
<dbReference type="InParanoid" id="A0A152A5Z7"/>
<keyword evidence="8" id="KW-1185">Reference proteome</keyword>
<dbReference type="OrthoDB" id="270763at2759"/>
<comment type="subcellular location">
    <subcellularLocation>
        <location evidence="1">Mitochondrion</location>
    </subcellularLocation>
</comment>
<dbReference type="InterPro" id="IPR036049">
    <property type="entry name" value="Ribosomal_uL29_sf"/>
</dbReference>
<dbReference type="GO" id="GO:0005762">
    <property type="term" value="C:mitochondrial large ribosomal subunit"/>
    <property type="evidence" value="ECO:0007669"/>
    <property type="project" value="TreeGrafter"/>
</dbReference>
<dbReference type="AlphaFoldDB" id="A0A152A5Z7"/>
<dbReference type="GO" id="GO:0003735">
    <property type="term" value="F:structural constituent of ribosome"/>
    <property type="evidence" value="ECO:0007669"/>
    <property type="project" value="InterPro"/>
</dbReference>
<evidence type="ECO:0000313" key="8">
    <source>
        <dbReference type="Proteomes" id="UP000076078"/>
    </source>
</evidence>
<dbReference type="EMBL" id="LODT01000006">
    <property type="protein sequence ID" value="KYR01648.1"/>
    <property type="molecule type" value="Genomic_DNA"/>
</dbReference>
<evidence type="ECO:0000256" key="4">
    <source>
        <dbReference type="ARBA" id="ARBA00023128"/>
    </source>
</evidence>
<comment type="caution">
    <text evidence="7">The sequence shown here is derived from an EMBL/GenBank/DDBJ whole genome shotgun (WGS) entry which is preliminary data.</text>
</comment>
<dbReference type="PANTHER" id="PTHR21183:SF18">
    <property type="entry name" value="LARGE RIBOSOMAL SUBUNIT PROTEIN UL29M"/>
    <property type="match status" value="1"/>
</dbReference>
<sequence length="216" mass="24851">MNSLLYNSLRFNICKSTTNYFSHSNSIGNVLKRFKTDVNNNNNNNNINENIETTQLVKNNIGSGGLKDLFEHKYPKGTFPVAGRSWRASDLRGKSFSDLHKLWFVLLKERNKLYSERENSKNNQLINPLRLKKVRKSMGAIKTVLGERDLLRKNLYILANCDEQSRPKYQEKVEKLTKLVGAVSLSPGLKELENYQSSLKVLENIESSIDKIEQKQ</sequence>
<dbReference type="STRING" id="361077.A0A152A5Z7"/>
<evidence type="ECO:0000256" key="3">
    <source>
        <dbReference type="ARBA" id="ARBA00022980"/>
    </source>
</evidence>
<evidence type="ECO:0000313" key="7">
    <source>
        <dbReference type="EMBL" id="KYR01648.1"/>
    </source>
</evidence>
<dbReference type="Gene3D" id="6.10.330.20">
    <property type="match status" value="1"/>
</dbReference>
<keyword evidence="4" id="KW-0496">Mitochondrion</keyword>
<dbReference type="InterPro" id="IPR038340">
    <property type="entry name" value="MRP-L47_sf"/>
</dbReference>
<comment type="similarity">
    <text evidence="2">Belongs to the universal ribosomal protein uL29 family.</text>
</comment>